<dbReference type="InterPro" id="IPR000488">
    <property type="entry name" value="Death_dom"/>
</dbReference>
<evidence type="ECO:0000256" key="2">
    <source>
        <dbReference type="ARBA" id="ARBA00022840"/>
    </source>
</evidence>
<dbReference type="Gene3D" id="1.10.533.10">
    <property type="entry name" value="Death Domain, Fas"/>
    <property type="match status" value="1"/>
</dbReference>
<accession>A0A3G2KYF3</accession>
<dbReference type="Gene3D" id="3.30.200.20">
    <property type="entry name" value="Phosphorylase Kinase, domain 1"/>
    <property type="match status" value="1"/>
</dbReference>
<organism evidence="4">
    <name type="scientific">Ctenopharyngodon idella</name>
    <name type="common">Grass carp</name>
    <name type="synonym">Leuciscus idella</name>
    <dbReference type="NCBI Taxonomy" id="7959"/>
    <lineage>
        <taxon>Eukaryota</taxon>
        <taxon>Metazoa</taxon>
        <taxon>Chordata</taxon>
        <taxon>Craniata</taxon>
        <taxon>Vertebrata</taxon>
        <taxon>Euteleostomi</taxon>
        <taxon>Actinopterygii</taxon>
        <taxon>Neopterygii</taxon>
        <taxon>Teleostei</taxon>
        <taxon>Ostariophysi</taxon>
        <taxon>Cypriniformes</taxon>
        <taxon>Xenocyprididae</taxon>
        <taxon>Xenocypridinae</taxon>
        <taxon>Ctenopharyngodon</taxon>
    </lineage>
</organism>
<protein>
    <submittedName>
        <fullName evidence="4">IRAK-M</fullName>
    </submittedName>
</protein>
<dbReference type="GO" id="GO:0007165">
    <property type="term" value="P:signal transduction"/>
    <property type="evidence" value="ECO:0007669"/>
    <property type="project" value="InterPro"/>
</dbReference>
<name>A0A3G2KYF3_CTEID</name>
<dbReference type="EMBL" id="MH590729">
    <property type="protein sequence ID" value="AYN64862.1"/>
    <property type="molecule type" value="mRNA"/>
</dbReference>
<dbReference type="GO" id="GO:0005524">
    <property type="term" value="F:ATP binding"/>
    <property type="evidence" value="ECO:0007669"/>
    <property type="project" value="UniProtKB-KW"/>
</dbReference>
<evidence type="ECO:0000313" key="4">
    <source>
        <dbReference type="EMBL" id="AYN64862.1"/>
    </source>
</evidence>
<proteinExistence type="evidence at transcript level"/>
<dbReference type="GO" id="GO:0004672">
    <property type="term" value="F:protein kinase activity"/>
    <property type="evidence" value="ECO:0007669"/>
    <property type="project" value="InterPro"/>
</dbReference>
<sequence>MSGKINQSTFLFDVPPVLMATFCRLMDSGVDGLGWRALAARILPSQLEVRCTEMYAAAGKSPTQELMWSWAQQNKTVGDLLKVLDEMGHVRARSLFQSQDSCVLKSPSPPLFATNLPNNEISCQISALHPESISVKGEKQKYFITYLDVIEGTRHFHQDLKIGGSAFAEVYCGRWGNRSFAVKVFKQESKANWKALWEKFTKEIEVLQLYQHPNILELWGSFSETDRFCLVYPYLRNGSLFHRLHEEVESPLSCQERLNIIKGTAKAVHHLHTAQPCMVICGNITSSNILLDEQLQPKLSDFGLARLRPHSVDQSCTIVMDTSSHSNLDYLPEEYIRDGKLSVKLDVYSLGMVILETCTGQKVKQEAAKNLFLRDILHSEFEEKCSVDACLRFLDPKVEHWLPAVALCLLRIGLECTGSKMRVRPTMEMVLQRLSQLLPLPAPIEDQPHTLDDAISLQWPYSPGLSLPIEDDEMYSPLVEPKVPKLAEPCECSQSEVTFLSVGDSNLLHSPRESLQENDRVVSASQNLQADSAPHLDLYGSWPVECSCTIGTEVQGCEDCCANGFSRSILYDTLDDDALPSQNYIRNPAKEKIKNKIHLYNQGLMKTEELLSLKSE</sequence>
<dbReference type="PANTHER" id="PTHR27001:SF929">
    <property type="entry name" value="INTERLEUKIN 1 RECEPTOR-ASSOCIATED KINASE 1"/>
    <property type="match status" value="1"/>
</dbReference>
<dbReference type="SUPFAM" id="SSF47986">
    <property type="entry name" value="DEATH domain"/>
    <property type="match status" value="1"/>
</dbReference>
<dbReference type="InterPro" id="IPR042747">
    <property type="entry name" value="IRAK3_death"/>
</dbReference>
<dbReference type="GO" id="GO:0005886">
    <property type="term" value="C:plasma membrane"/>
    <property type="evidence" value="ECO:0007669"/>
    <property type="project" value="TreeGrafter"/>
</dbReference>
<dbReference type="Pfam" id="PF00531">
    <property type="entry name" value="Death"/>
    <property type="match status" value="1"/>
</dbReference>
<keyword evidence="1" id="KW-0547">Nucleotide-binding</keyword>
<dbReference type="PANTHER" id="PTHR27001">
    <property type="entry name" value="OS01G0253100 PROTEIN"/>
    <property type="match status" value="1"/>
</dbReference>
<reference evidence="4" key="1">
    <citation type="journal article" date="2019" name="Fish Shellfish Immunol.">
        <title>Identification, characterisation and preliminary functional analysis of IRAK-M in grass carp (Ctenopharyngodon idella).</title>
        <authorList>
            <person name="Chu P."/>
            <person name="He L."/>
            <person name="Zhu D."/>
            <person name="Chen L."/>
            <person name="Huang R."/>
            <person name="Liao L."/>
            <person name="Li Y."/>
            <person name="Zhu Z."/>
            <person name="Wang Y."/>
        </authorList>
    </citation>
    <scope>NUCLEOTIDE SEQUENCE</scope>
</reference>
<dbReference type="Gene3D" id="1.10.510.10">
    <property type="entry name" value="Transferase(Phosphotransferase) domain 1"/>
    <property type="match status" value="1"/>
</dbReference>
<dbReference type="SUPFAM" id="SSF56112">
    <property type="entry name" value="Protein kinase-like (PK-like)"/>
    <property type="match status" value="1"/>
</dbReference>
<dbReference type="PROSITE" id="PS50011">
    <property type="entry name" value="PROTEIN_KINASE_DOM"/>
    <property type="match status" value="1"/>
</dbReference>
<feature type="domain" description="Protein kinase" evidence="3">
    <location>
        <begin position="156"/>
        <end position="438"/>
    </location>
</feature>
<dbReference type="InterPro" id="IPR011009">
    <property type="entry name" value="Kinase-like_dom_sf"/>
</dbReference>
<dbReference type="Pfam" id="PF00069">
    <property type="entry name" value="Pkinase"/>
    <property type="match status" value="1"/>
</dbReference>
<dbReference type="InterPro" id="IPR000719">
    <property type="entry name" value="Prot_kinase_dom"/>
</dbReference>
<evidence type="ECO:0000256" key="1">
    <source>
        <dbReference type="ARBA" id="ARBA00022741"/>
    </source>
</evidence>
<dbReference type="CDD" id="cd08796">
    <property type="entry name" value="Death_IRAK-M"/>
    <property type="match status" value="1"/>
</dbReference>
<evidence type="ECO:0000259" key="3">
    <source>
        <dbReference type="PROSITE" id="PS50011"/>
    </source>
</evidence>
<keyword evidence="2" id="KW-0067">ATP-binding</keyword>
<dbReference type="InterPro" id="IPR011029">
    <property type="entry name" value="DEATH-like_dom_sf"/>
</dbReference>
<dbReference type="AlphaFoldDB" id="A0A3G2KYF3"/>
<gene>
    <name evidence="4" type="primary">IRAK-M</name>
</gene>